<dbReference type="Proteomes" id="UP000017700">
    <property type="component" value="Chromosome"/>
</dbReference>
<evidence type="ECO:0000256" key="2">
    <source>
        <dbReference type="SAM" id="MobiDB-lite"/>
    </source>
</evidence>
<dbReference type="InterPro" id="IPR029058">
    <property type="entry name" value="AB_hydrolase_fold"/>
</dbReference>
<dbReference type="PANTHER" id="PTHR48081:SF6">
    <property type="entry name" value="PEPTIDASE S9 PROLYL OLIGOPEPTIDASE CATALYTIC DOMAIN-CONTAINING PROTEIN"/>
    <property type="match status" value="1"/>
</dbReference>
<reference evidence="5 6" key="1">
    <citation type="journal article" date="2013" name="Genome Announc.">
        <title>Draft genome sequence of Serratia sp. strain ATCC 39006, a model bacterium for analysis of the biosynthesis and regulation of prodigiosin, a carbapenem, and gas vesicles.</title>
        <authorList>
            <person name="Fineran P.C."/>
            <person name="Iglesias Cans M.C."/>
            <person name="Ramsay J.P."/>
            <person name="Wilf N.M."/>
            <person name="Cossyleon D."/>
            <person name="McNeil M.B."/>
            <person name="Williamson N.R."/>
            <person name="Monson R.E."/>
            <person name="Becher S.A."/>
            <person name="Stanton J.A."/>
            <person name="Brugger K."/>
            <person name="Brown S.D."/>
            <person name="Salmond G.P."/>
        </authorList>
    </citation>
    <scope>NUCLEOTIDE SEQUENCE [LARGE SCALE GENOMIC DNA]</scope>
    <source>
        <strain evidence="5">ATCC 39006</strain>
        <strain evidence="6">ATCC 39006 / SC 11482</strain>
    </source>
</reference>
<sequence length="321" mass="34766">MILRLLIAGTIMMSVNGFSYSQSAFPVWPQGEAPGAATSHAQPQVVERSKNPALPDRAATGVRSPEITVYPASKPNGIALLITPGGAYQRVVLDKEGSVLAPFFNQQGYTLFVMTYRMPGEGHKEGADAPLADAQRAIRTLRANAVKWHINPQQIGIMGFSAGGHVAASLGTRFDQAVYPAQDAIDKLSARPDFMVLMYPVISMQTAIAHNGSRIALIGHHPTNAQINRYSAETQVTDQTPPTFLVHAVDDPSVAVDNSLVMFSALRAHHIPVEMHLFTQGKHGFGIRGTQGLPVATWPQLLDNWIKSLPAIKKENDHAEK</sequence>
<dbReference type="PANTHER" id="PTHR48081">
    <property type="entry name" value="AB HYDROLASE SUPERFAMILY PROTEIN C4A8.06C"/>
    <property type="match status" value="1"/>
</dbReference>
<evidence type="ECO:0000313" key="6">
    <source>
        <dbReference type="Proteomes" id="UP000017700"/>
    </source>
</evidence>
<proteinExistence type="predicted"/>
<accession>A0A2I5TL17</accession>
<dbReference type="NCBIfam" id="NF041902">
    <property type="entry name" value="pecacetest_PaeX"/>
    <property type="match status" value="1"/>
</dbReference>
<dbReference type="Proteomes" id="UP000233778">
    <property type="component" value="Chromosome"/>
</dbReference>
<feature type="region of interest" description="Disordered" evidence="2">
    <location>
        <begin position="33"/>
        <end position="60"/>
    </location>
</feature>
<protein>
    <submittedName>
        <fullName evidence="5">Alpha/beta hydrolase</fullName>
    </submittedName>
</protein>
<evidence type="ECO:0000313" key="4">
    <source>
        <dbReference type="EMBL" id="AUH00934.1"/>
    </source>
</evidence>
<dbReference type="SUPFAM" id="SSF53474">
    <property type="entry name" value="alpha/beta-Hydrolases"/>
    <property type="match status" value="1"/>
</dbReference>
<reference evidence="4 7" key="3">
    <citation type="submission" date="2017-11" db="EMBL/GenBank/DDBJ databases">
        <title>Complete genome sequence of Serratia sp. ATCC 39006 LacA.</title>
        <authorList>
            <person name="Hampton H.G."/>
            <person name="Jackson S.A."/>
            <person name="Jauregui R."/>
            <person name="Poulter G.T.M."/>
            <person name="Salmond G.P.C."/>
            <person name="Fineran P.C."/>
        </authorList>
    </citation>
    <scope>NUCLEOTIDE SEQUENCE [LARGE SCALE GENOMIC DNA]</scope>
    <source>
        <strain evidence="4 7">ATCC 39006</strain>
    </source>
</reference>
<dbReference type="EMBL" id="CP025085">
    <property type="protein sequence ID" value="AUH00934.1"/>
    <property type="molecule type" value="Genomic_DNA"/>
</dbReference>
<dbReference type="OrthoDB" id="9771666at2"/>
<dbReference type="Gene3D" id="3.40.50.1820">
    <property type="entry name" value="alpha/beta hydrolase"/>
    <property type="match status" value="1"/>
</dbReference>
<dbReference type="KEGG" id="sera:Ser39006_014620"/>
<evidence type="ECO:0000313" key="5">
    <source>
        <dbReference type="EMBL" id="AUH05255.1"/>
    </source>
</evidence>
<dbReference type="Pfam" id="PF20434">
    <property type="entry name" value="BD-FAE"/>
    <property type="match status" value="1"/>
</dbReference>
<gene>
    <name evidence="4" type="ORF">CWC46_14615</name>
    <name evidence="5" type="ORF">Ser39006_014620</name>
</gene>
<dbReference type="InterPro" id="IPR050300">
    <property type="entry name" value="GDXG_lipolytic_enzyme"/>
</dbReference>
<dbReference type="GO" id="GO:0016787">
    <property type="term" value="F:hydrolase activity"/>
    <property type="evidence" value="ECO:0007669"/>
    <property type="project" value="UniProtKB-KW"/>
</dbReference>
<feature type="domain" description="BD-FAE-like" evidence="3">
    <location>
        <begin position="102"/>
        <end position="265"/>
    </location>
</feature>
<reference evidence="5" key="4">
    <citation type="submission" date="2017-11" db="EMBL/GenBank/DDBJ databases">
        <title>Complete genome sequence of Serratia sp. ATCC 39006.</title>
        <authorList>
            <person name="Hampton H.G."/>
            <person name="Jackson S.A."/>
            <person name="Jauregui R."/>
            <person name="Poulter G.T.M."/>
            <person name="Salmond G.P.C."/>
            <person name="Fineran P.C."/>
        </authorList>
    </citation>
    <scope>NUCLEOTIDE SEQUENCE</scope>
    <source>
        <strain evidence="5">ATCC 39006</strain>
    </source>
</reference>
<evidence type="ECO:0000313" key="7">
    <source>
        <dbReference type="Proteomes" id="UP000233778"/>
    </source>
</evidence>
<name>A0A2I5TL17_SERS3</name>
<evidence type="ECO:0000256" key="1">
    <source>
        <dbReference type="ARBA" id="ARBA00022801"/>
    </source>
</evidence>
<evidence type="ECO:0000259" key="3">
    <source>
        <dbReference type="Pfam" id="PF20434"/>
    </source>
</evidence>
<dbReference type="AlphaFoldDB" id="A0A2I5TL17"/>
<dbReference type="RefSeq" id="WP_021015821.1">
    <property type="nucleotide sequence ID" value="NZ_CP025084.1"/>
</dbReference>
<dbReference type="KEGG" id="serq:CWC46_14615"/>
<keyword evidence="1 5" id="KW-0378">Hydrolase</keyword>
<reference evidence="5" key="2">
    <citation type="submission" date="2013-09" db="EMBL/GenBank/DDBJ databases">
        <authorList>
            <person name="Wang G."/>
            <person name="Yang Y."/>
            <person name="Su Y."/>
        </authorList>
    </citation>
    <scope>NUCLEOTIDE SEQUENCE</scope>
    <source>
        <strain evidence="5">ATCC 39006</strain>
    </source>
</reference>
<dbReference type="InterPro" id="IPR049492">
    <property type="entry name" value="BD-FAE-like_dom"/>
</dbReference>
<organism evidence="5 6">
    <name type="scientific">Serratia sp. (strain ATCC 39006)</name>
    <name type="common">Prodigiosinella confusarubida</name>
    <dbReference type="NCBI Taxonomy" id="104623"/>
    <lineage>
        <taxon>Bacteria</taxon>
        <taxon>Pseudomonadati</taxon>
        <taxon>Pseudomonadota</taxon>
        <taxon>Gammaproteobacteria</taxon>
        <taxon>Enterobacterales</taxon>
        <taxon>Pectobacteriaceae</taxon>
        <taxon>Prodigiosinella</taxon>
    </lineage>
</organism>
<dbReference type="EMBL" id="CP025084">
    <property type="protein sequence ID" value="AUH05255.1"/>
    <property type="molecule type" value="Genomic_DNA"/>
</dbReference>
<dbReference type="STRING" id="104623.Ser39006_02558"/>
<keyword evidence="6" id="KW-1185">Reference proteome</keyword>